<evidence type="ECO:0000313" key="3">
    <source>
        <dbReference type="EnsemblProtists" id="EKX51511"/>
    </source>
</evidence>
<sequence length="66" mass="6878">MLFALVPLAGVRGWSSAPGSILTWGDGTNEMGTIPGIPGCEQGPPCDCDCDSIFNQFGNEPKCSKC</sequence>
<reference evidence="3" key="3">
    <citation type="submission" date="2016-03" db="UniProtKB">
        <authorList>
            <consortium name="EnsemblProtists"/>
        </authorList>
    </citation>
    <scope>IDENTIFICATION</scope>
</reference>
<reference evidence="4" key="2">
    <citation type="submission" date="2012-11" db="EMBL/GenBank/DDBJ databases">
        <authorList>
            <person name="Kuo A."/>
            <person name="Curtis B.A."/>
            <person name="Tanifuji G."/>
            <person name="Burki F."/>
            <person name="Gruber A."/>
            <person name="Irimia M."/>
            <person name="Maruyama S."/>
            <person name="Arias M.C."/>
            <person name="Ball S.G."/>
            <person name="Gile G.H."/>
            <person name="Hirakawa Y."/>
            <person name="Hopkins J.F."/>
            <person name="Rensing S.A."/>
            <person name="Schmutz J."/>
            <person name="Symeonidi A."/>
            <person name="Elias M."/>
            <person name="Eveleigh R.J."/>
            <person name="Herman E.K."/>
            <person name="Klute M.J."/>
            <person name="Nakayama T."/>
            <person name="Obornik M."/>
            <person name="Reyes-Prieto A."/>
            <person name="Armbrust E.V."/>
            <person name="Aves S.J."/>
            <person name="Beiko R.G."/>
            <person name="Coutinho P."/>
            <person name="Dacks J.B."/>
            <person name="Durnford D.G."/>
            <person name="Fast N.M."/>
            <person name="Green B.R."/>
            <person name="Grisdale C."/>
            <person name="Hempe F."/>
            <person name="Henrissat B."/>
            <person name="Hoppner M.P."/>
            <person name="Ishida K.-I."/>
            <person name="Kim E."/>
            <person name="Koreny L."/>
            <person name="Kroth P.G."/>
            <person name="Liu Y."/>
            <person name="Malik S.-B."/>
            <person name="Maier U.G."/>
            <person name="McRose D."/>
            <person name="Mock T."/>
            <person name="Neilson J.A."/>
            <person name="Onodera N.T."/>
            <person name="Poole A.M."/>
            <person name="Pritham E.J."/>
            <person name="Richards T.A."/>
            <person name="Rocap G."/>
            <person name="Roy S.W."/>
            <person name="Sarai C."/>
            <person name="Schaack S."/>
            <person name="Shirato S."/>
            <person name="Slamovits C.H."/>
            <person name="Spencer D.F."/>
            <person name="Suzuki S."/>
            <person name="Worden A.Z."/>
            <person name="Zauner S."/>
            <person name="Barry K."/>
            <person name="Bell C."/>
            <person name="Bharti A.K."/>
            <person name="Crow J.A."/>
            <person name="Grimwood J."/>
            <person name="Kramer R."/>
            <person name="Lindquist E."/>
            <person name="Lucas S."/>
            <person name="Salamov A."/>
            <person name="McFadden G.I."/>
            <person name="Lane C.E."/>
            <person name="Keeling P.J."/>
            <person name="Gray M.W."/>
            <person name="Grigoriev I.V."/>
            <person name="Archibald J.M."/>
        </authorList>
    </citation>
    <scope>NUCLEOTIDE SEQUENCE</scope>
    <source>
        <strain evidence="4">CCMP2712</strain>
    </source>
</reference>
<dbReference type="PaxDb" id="55529-EKX51511"/>
<proteinExistence type="predicted"/>
<accession>L1JSH5</accession>
<feature type="chain" id="PRO_5008771709" evidence="1">
    <location>
        <begin position="17"/>
        <end position="66"/>
    </location>
</feature>
<feature type="signal peptide" evidence="1">
    <location>
        <begin position="1"/>
        <end position="16"/>
    </location>
</feature>
<reference evidence="2 4" key="1">
    <citation type="journal article" date="2012" name="Nature">
        <title>Algal genomes reveal evolutionary mosaicism and the fate of nucleomorphs.</title>
        <authorList>
            <consortium name="DOE Joint Genome Institute"/>
            <person name="Curtis B.A."/>
            <person name="Tanifuji G."/>
            <person name="Burki F."/>
            <person name="Gruber A."/>
            <person name="Irimia M."/>
            <person name="Maruyama S."/>
            <person name="Arias M.C."/>
            <person name="Ball S.G."/>
            <person name="Gile G.H."/>
            <person name="Hirakawa Y."/>
            <person name="Hopkins J.F."/>
            <person name="Kuo A."/>
            <person name="Rensing S.A."/>
            <person name="Schmutz J."/>
            <person name="Symeonidi A."/>
            <person name="Elias M."/>
            <person name="Eveleigh R.J."/>
            <person name="Herman E.K."/>
            <person name="Klute M.J."/>
            <person name="Nakayama T."/>
            <person name="Obornik M."/>
            <person name="Reyes-Prieto A."/>
            <person name="Armbrust E.V."/>
            <person name="Aves S.J."/>
            <person name="Beiko R.G."/>
            <person name="Coutinho P."/>
            <person name="Dacks J.B."/>
            <person name="Durnford D.G."/>
            <person name="Fast N.M."/>
            <person name="Green B.R."/>
            <person name="Grisdale C.J."/>
            <person name="Hempel F."/>
            <person name="Henrissat B."/>
            <person name="Hoppner M.P."/>
            <person name="Ishida K."/>
            <person name="Kim E."/>
            <person name="Koreny L."/>
            <person name="Kroth P.G."/>
            <person name="Liu Y."/>
            <person name="Malik S.B."/>
            <person name="Maier U.G."/>
            <person name="McRose D."/>
            <person name="Mock T."/>
            <person name="Neilson J.A."/>
            <person name="Onodera N.T."/>
            <person name="Poole A.M."/>
            <person name="Pritham E.J."/>
            <person name="Richards T.A."/>
            <person name="Rocap G."/>
            <person name="Roy S.W."/>
            <person name="Sarai C."/>
            <person name="Schaack S."/>
            <person name="Shirato S."/>
            <person name="Slamovits C.H."/>
            <person name="Spencer D.F."/>
            <person name="Suzuki S."/>
            <person name="Worden A.Z."/>
            <person name="Zauner S."/>
            <person name="Barry K."/>
            <person name="Bell C."/>
            <person name="Bharti A.K."/>
            <person name="Crow J.A."/>
            <person name="Grimwood J."/>
            <person name="Kramer R."/>
            <person name="Lindquist E."/>
            <person name="Lucas S."/>
            <person name="Salamov A."/>
            <person name="McFadden G.I."/>
            <person name="Lane C.E."/>
            <person name="Keeling P.J."/>
            <person name="Gray M.W."/>
            <person name="Grigoriev I.V."/>
            <person name="Archibald J.M."/>
        </authorList>
    </citation>
    <scope>NUCLEOTIDE SEQUENCE</scope>
    <source>
        <strain evidence="2 4">CCMP2712</strain>
    </source>
</reference>
<gene>
    <name evidence="2" type="ORF">GUITHDRAFT_150927</name>
</gene>
<keyword evidence="4" id="KW-1185">Reference proteome</keyword>
<protein>
    <submittedName>
        <fullName evidence="2 3">Uncharacterized protein</fullName>
    </submittedName>
</protein>
<evidence type="ECO:0000313" key="4">
    <source>
        <dbReference type="Proteomes" id="UP000011087"/>
    </source>
</evidence>
<keyword evidence="1" id="KW-0732">Signal</keyword>
<dbReference type="HOGENOM" id="CLU_2836631_0_0_1"/>
<dbReference type="Proteomes" id="UP000011087">
    <property type="component" value="Unassembled WGS sequence"/>
</dbReference>
<organism evidence="2">
    <name type="scientific">Guillardia theta (strain CCMP2712)</name>
    <name type="common">Cryptophyte</name>
    <dbReference type="NCBI Taxonomy" id="905079"/>
    <lineage>
        <taxon>Eukaryota</taxon>
        <taxon>Cryptophyceae</taxon>
        <taxon>Pyrenomonadales</taxon>
        <taxon>Geminigeraceae</taxon>
        <taxon>Guillardia</taxon>
    </lineage>
</organism>
<dbReference type="KEGG" id="gtt:GUITHDRAFT_150927"/>
<dbReference type="RefSeq" id="XP_005838491.1">
    <property type="nucleotide sequence ID" value="XM_005838434.1"/>
</dbReference>
<evidence type="ECO:0000313" key="2">
    <source>
        <dbReference type="EMBL" id="EKX51511.1"/>
    </source>
</evidence>
<evidence type="ECO:0000256" key="1">
    <source>
        <dbReference type="SAM" id="SignalP"/>
    </source>
</evidence>
<dbReference type="GeneID" id="17308165"/>
<name>L1JSH5_GUITC</name>
<dbReference type="AlphaFoldDB" id="L1JSH5"/>
<dbReference type="EMBL" id="JH992975">
    <property type="protein sequence ID" value="EKX51511.1"/>
    <property type="molecule type" value="Genomic_DNA"/>
</dbReference>
<dbReference type="EnsemblProtists" id="EKX51511">
    <property type="protein sequence ID" value="EKX51511"/>
    <property type="gene ID" value="GUITHDRAFT_150927"/>
</dbReference>